<keyword evidence="2" id="KW-1185">Reference proteome</keyword>
<dbReference type="EMBL" id="JAQIZT010000017">
    <property type="protein sequence ID" value="KAJ6960700.1"/>
    <property type="molecule type" value="Genomic_DNA"/>
</dbReference>
<accession>A0AAD6PTN1</accession>
<organism evidence="1 2">
    <name type="scientific">Populus alba x Populus x berolinensis</name>
    <dbReference type="NCBI Taxonomy" id="444605"/>
    <lineage>
        <taxon>Eukaryota</taxon>
        <taxon>Viridiplantae</taxon>
        <taxon>Streptophyta</taxon>
        <taxon>Embryophyta</taxon>
        <taxon>Tracheophyta</taxon>
        <taxon>Spermatophyta</taxon>
        <taxon>Magnoliopsida</taxon>
        <taxon>eudicotyledons</taxon>
        <taxon>Gunneridae</taxon>
        <taxon>Pentapetalae</taxon>
        <taxon>rosids</taxon>
        <taxon>fabids</taxon>
        <taxon>Malpighiales</taxon>
        <taxon>Salicaceae</taxon>
        <taxon>Saliceae</taxon>
        <taxon>Populus</taxon>
    </lineage>
</organism>
<protein>
    <submittedName>
        <fullName evidence="1">Uncharacterized protein</fullName>
    </submittedName>
</protein>
<proteinExistence type="predicted"/>
<gene>
    <name evidence="1" type="ORF">NC653_038657</name>
</gene>
<reference evidence="1" key="1">
    <citation type="journal article" date="2023" name="Mol. Ecol. Resour.">
        <title>Chromosome-level genome assembly of a triploid poplar Populus alba 'Berolinensis'.</title>
        <authorList>
            <person name="Chen S."/>
            <person name="Yu Y."/>
            <person name="Wang X."/>
            <person name="Wang S."/>
            <person name="Zhang T."/>
            <person name="Zhou Y."/>
            <person name="He R."/>
            <person name="Meng N."/>
            <person name="Wang Y."/>
            <person name="Liu W."/>
            <person name="Liu Z."/>
            <person name="Liu J."/>
            <person name="Guo Q."/>
            <person name="Huang H."/>
            <person name="Sederoff R.R."/>
            <person name="Wang G."/>
            <person name="Qu G."/>
            <person name="Chen S."/>
        </authorList>
    </citation>
    <scope>NUCLEOTIDE SEQUENCE</scope>
    <source>
        <strain evidence="1">SC-2020</strain>
    </source>
</reference>
<name>A0AAD6PTN1_9ROSI</name>
<dbReference type="AlphaFoldDB" id="A0AAD6PTN1"/>
<dbReference type="Proteomes" id="UP001164929">
    <property type="component" value="Chromosome 17"/>
</dbReference>
<evidence type="ECO:0000313" key="1">
    <source>
        <dbReference type="EMBL" id="KAJ6960700.1"/>
    </source>
</evidence>
<comment type="caution">
    <text evidence="1">The sequence shown here is derived from an EMBL/GenBank/DDBJ whole genome shotgun (WGS) entry which is preliminary data.</text>
</comment>
<evidence type="ECO:0000313" key="2">
    <source>
        <dbReference type="Proteomes" id="UP001164929"/>
    </source>
</evidence>
<sequence>MGSSRNWENKDSWFLVIYTTKNEMQDTCMFSNQHVSLEVAACVLRSAVELYGYEHYEMCSYLGIGEDGD</sequence>